<name>A0A9P8Y7U7_9PEZI</name>
<dbReference type="EMBL" id="JAGTJQ010000005">
    <property type="protein sequence ID" value="KAH7031527.1"/>
    <property type="molecule type" value="Genomic_DNA"/>
</dbReference>
<proteinExistence type="predicted"/>
<evidence type="ECO:0000256" key="1">
    <source>
        <dbReference type="SAM" id="SignalP"/>
    </source>
</evidence>
<dbReference type="AlphaFoldDB" id="A0A9P8Y7U7"/>
<feature type="signal peptide" evidence="1">
    <location>
        <begin position="1"/>
        <end position="24"/>
    </location>
</feature>
<keyword evidence="3" id="KW-1185">Reference proteome</keyword>
<organism evidence="2 3">
    <name type="scientific">Microdochium trichocladiopsis</name>
    <dbReference type="NCBI Taxonomy" id="1682393"/>
    <lineage>
        <taxon>Eukaryota</taxon>
        <taxon>Fungi</taxon>
        <taxon>Dikarya</taxon>
        <taxon>Ascomycota</taxon>
        <taxon>Pezizomycotina</taxon>
        <taxon>Sordariomycetes</taxon>
        <taxon>Xylariomycetidae</taxon>
        <taxon>Xylariales</taxon>
        <taxon>Microdochiaceae</taxon>
        <taxon>Microdochium</taxon>
    </lineage>
</organism>
<evidence type="ECO:0008006" key="4">
    <source>
        <dbReference type="Google" id="ProtNLM"/>
    </source>
</evidence>
<reference evidence="2" key="1">
    <citation type="journal article" date="2021" name="Nat. Commun.">
        <title>Genetic determinants of endophytism in the Arabidopsis root mycobiome.</title>
        <authorList>
            <person name="Mesny F."/>
            <person name="Miyauchi S."/>
            <person name="Thiergart T."/>
            <person name="Pickel B."/>
            <person name="Atanasova L."/>
            <person name="Karlsson M."/>
            <person name="Huettel B."/>
            <person name="Barry K.W."/>
            <person name="Haridas S."/>
            <person name="Chen C."/>
            <person name="Bauer D."/>
            <person name="Andreopoulos W."/>
            <person name="Pangilinan J."/>
            <person name="LaButti K."/>
            <person name="Riley R."/>
            <person name="Lipzen A."/>
            <person name="Clum A."/>
            <person name="Drula E."/>
            <person name="Henrissat B."/>
            <person name="Kohler A."/>
            <person name="Grigoriev I.V."/>
            <person name="Martin F.M."/>
            <person name="Hacquard S."/>
        </authorList>
    </citation>
    <scope>NUCLEOTIDE SEQUENCE</scope>
    <source>
        <strain evidence="2">MPI-CAGE-CH-0230</strain>
    </source>
</reference>
<dbReference type="PANTHER" id="PTHR36578">
    <property type="entry name" value="CHROMOSOME 15, WHOLE GENOME SHOTGUN SEQUENCE"/>
    <property type="match status" value="1"/>
</dbReference>
<gene>
    <name evidence="2" type="ORF">B0I36DRAFT_349595</name>
</gene>
<dbReference type="Proteomes" id="UP000756346">
    <property type="component" value="Unassembled WGS sequence"/>
</dbReference>
<evidence type="ECO:0000313" key="3">
    <source>
        <dbReference type="Proteomes" id="UP000756346"/>
    </source>
</evidence>
<dbReference type="RefSeq" id="XP_046013207.1">
    <property type="nucleotide sequence ID" value="XM_046156811.1"/>
</dbReference>
<dbReference type="OrthoDB" id="271448at2759"/>
<comment type="caution">
    <text evidence="2">The sequence shown here is derived from an EMBL/GenBank/DDBJ whole genome shotgun (WGS) entry which is preliminary data.</text>
</comment>
<dbReference type="GeneID" id="70186357"/>
<evidence type="ECO:0000313" key="2">
    <source>
        <dbReference type="EMBL" id="KAH7031527.1"/>
    </source>
</evidence>
<feature type="chain" id="PRO_5040434946" description="Apple domain-containing protein" evidence="1">
    <location>
        <begin position="25"/>
        <end position="137"/>
    </location>
</feature>
<sequence length="137" mass="14404">MKFTLLPAALLAVATAMPAPEGLAERGDCGKLPTGTGPIPTPDTPSAFLALSNFSTIARGAGTPPGFKQTYLDLRATTETSGYLGYTDLTTYNATTCATKCKGIKSCVGFNIYFERDPTQVSGRVVPLNPVPKQQNT</sequence>
<keyword evidence="1" id="KW-0732">Signal</keyword>
<protein>
    <recommendedName>
        <fullName evidence="4">Apple domain-containing protein</fullName>
    </recommendedName>
</protein>
<dbReference type="PANTHER" id="PTHR36578:SF1">
    <property type="entry name" value="APPLE DOMAIN-CONTAINING PROTEIN"/>
    <property type="match status" value="1"/>
</dbReference>
<accession>A0A9P8Y7U7</accession>